<dbReference type="PANTHER" id="PTHR15245:SF20">
    <property type="entry name" value="SYMPLEKIN"/>
    <property type="match status" value="1"/>
</dbReference>
<feature type="compositionally biased region" description="Basic residues" evidence="5">
    <location>
        <begin position="518"/>
        <end position="530"/>
    </location>
</feature>
<evidence type="ECO:0008006" key="10">
    <source>
        <dbReference type="Google" id="ProtNLM"/>
    </source>
</evidence>
<keyword evidence="4" id="KW-0175">Coiled coil</keyword>
<keyword evidence="9" id="KW-1185">Reference proteome</keyword>
<dbReference type="InterPro" id="IPR016024">
    <property type="entry name" value="ARM-type_fold"/>
</dbReference>
<dbReference type="SUPFAM" id="SSF48371">
    <property type="entry name" value="ARM repeat"/>
    <property type="match status" value="2"/>
</dbReference>
<dbReference type="GeneID" id="8245464"/>
<evidence type="ECO:0000259" key="7">
    <source>
        <dbReference type="Pfam" id="PF12295"/>
    </source>
</evidence>
<dbReference type="InterPro" id="IPR011989">
    <property type="entry name" value="ARM-like"/>
</dbReference>
<dbReference type="InterPro" id="IPR022075">
    <property type="entry name" value="Symplekin_C"/>
</dbReference>
<feature type="compositionally biased region" description="Low complexity" evidence="5">
    <location>
        <begin position="1"/>
        <end position="13"/>
    </location>
</feature>
<feature type="region of interest" description="Disordered" evidence="5">
    <location>
        <begin position="1"/>
        <end position="21"/>
    </location>
</feature>
<dbReference type="EMBL" id="CP001575">
    <property type="protein sequence ID" value="ACO69372.1"/>
    <property type="molecule type" value="Genomic_DNA"/>
</dbReference>
<protein>
    <recommendedName>
        <fullName evidence="10">Symplekin C-terminal domain-containing protein</fullName>
    </recommendedName>
</protein>
<sequence>MPGASRSGAASGSGQSGGESTWARDQAVELLNGAKLSTDAAAKSTHLKQLAELVIRKDPSLLGEFLEPLLELQVDPAVAVRKTLVSLCEEIATGNPQHLARCIATLRALLKDAAPAVVKQAAKASGPVFREALIEAATKGEGPRVPKEVTDMWTAAKALKDDVRRLVLADRVNDGVRMQAVKFLELAVVLFHGREWGAGIVRDGHATVSLDALATEADDLMGVLLECLKPETCAAQAGTVTLVMIGAATSVMGKLPIYTDFALPALLELAAANVAGDAGDAKSAATASMAKELRSTLLNALKSSGERNEIAEYKSELVTALQELGATEEVETWRRQEERAAQKRKEREERAEQERVKRQRVGAGGTGRGFELAPDEIEIETATPPDLMRQVLSTIGTLAENDRAMLRAFVTQLAPDVLADVVLSQLANTDSVNRRTMIDVEAGAGRGVETFVLDAMAAHERGDHGATRAPRALTDKERLMMGAGDSDGDLAHLVADDEGDAEMENAQLAAEEADRGRSGSKKGSKGKKGSKAADLGETKCAALTAEQVRHHGKGALTRIVQAADPGGPVARMGGLRLQNVLLTRLACAAVAAAASAEGPDAAGAVGGAALHHGGGGGALAETASSAALIAGAQTPSAGILEYLVSALPDRGAAFAATRLLGAIFVNQTLGLMGTTSDGGEKEAESSSAKDKASKTSIHRVGPYARTLMTLAVGLIDSQTPARREHFTRLLLDAPAIPPPAIALLRATCALPPQGPARKEIKREGDDAMDVDADVDTDVDAWGFGASADGETFSWAGTPLPKSPESLSVALETVRCLIERRPVVRAQCLEIALECAVSPNEDVRTRAVRLVSQRLHGVKTLATGIEAFALHHLDEASAEGKRALEEATRLAEKASESLARAKEKKVKAEKERAIKAAKLKAEAEGRAYKPGDEDGPASSSVTEEDARKKEEAAAAEEAAARERMTSVAVGDAVRATARHVALFCALCNRNNSLLPRLFDFYAKLPEILRPAVVEGVAFDSLVRHVGPACDALVAAIAQPPRGAETLVRRAVEVLADTSEYSEAEAQALAAAALEAGEEAKPPPPKQAPAALIAAVEKLAAANGDDVTYLVPLLGSFDAKRVKALMPRLVGSAPEIFSAALDRLTASIPPKPLTAPEIIVALHDVDPARDGVPLKRIIDACGACFERPDVFPAEALAAALQKMVEFTPLPLLFMRTVIQAETAAPTLREFTLGLLRTLARRQVWRMDPKIWEGFARCAKRSAPRSFPLLCELPPSALGEMLGKFPAMRQPLLAYASAPAVQSGISRAIMAVLQEDKQQQG</sequence>
<feature type="compositionally biased region" description="Basic and acidic residues" evidence="5">
    <location>
        <begin position="343"/>
        <end position="356"/>
    </location>
</feature>
<dbReference type="InterPro" id="IPR021850">
    <property type="entry name" value="Symplekin/Pta1"/>
</dbReference>
<feature type="region of interest" description="Disordered" evidence="5">
    <location>
        <begin position="508"/>
        <end position="534"/>
    </location>
</feature>
<dbReference type="OMA" id="RQVWKMD"/>
<evidence type="ECO:0000256" key="2">
    <source>
        <dbReference type="ARBA" id="ARBA00022664"/>
    </source>
</evidence>
<dbReference type="eggNOG" id="KOG1895">
    <property type="taxonomic scope" value="Eukaryota"/>
</dbReference>
<keyword evidence="3" id="KW-0539">Nucleus</keyword>
<dbReference type="Pfam" id="PF11935">
    <property type="entry name" value="SYMPK_PTA1_N"/>
    <property type="match status" value="1"/>
</dbReference>
<dbReference type="STRING" id="296587.C1FFH6"/>
<dbReference type="PANTHER" id="PTHR15245">
    <property type="entry name" value="SYMPLEKIN-RELATED"/>
    <property type="match status" value="1"/>
</dbReference>
<evidence type="ECO:0000313" key="8">
    <source>
        <dbReference type="EMBL" id="ACO69372.1"/>
    </source>
</evidence>
<dbReference type="KEGG" id="mis:MICPUN_60517"/>
<dbReference type="GO" id="GO:0005847">
    <property type="term" value="C:mRNA cleavage and polyadenylation specificity factor complex"/>
    <property type="evidence" value="ECO:0007669"/>
    <property type="project" value="TreeGrafter"/>
</dbReference>
<feature type="compositionally biased region" description="Basic and acidic residues" evidence="5">
    <location>
        <begin position="678"/>
        <end position="693"/>
    </location>
</feature>
<evidence type="ECO:0000256" key="3">
    <source>
        <dbReference type="ARBA" id="ARBA00023242"/>
    </source>
</evidence>
<dbReference type="OrthoDB" id="331600at2759"/>
<gene>
    <name evidence="8" type="ORF">MICPUN_60517</name>
</gene>
<feature type="coiled-coil region" evidence="4">
    <location>
        <begin position="872"/>
        <end position="917"/>
    </location>
</feature>
<feature type="region of interest" description="Disordered" evidence="5">
    <location>
        <begin position="675"/>
        <end position="695"/>
    </location>
</feature>
<accession>C1FFH6</accession>
<feature type="domain" description="Symplekin C-terminal" evidence="7">
    <location>
        <begin position="1104"/>
        <end position="1281"/>
    </location>
</feature>
<proteinExistence type="predicted"/>
<organism evidence="8 9">
    <name type="scientific">Micromonas commoda (strain RCC299 / NOUM17 / CCMP2709)</name>
    <name type="common">Picoplanktonic green alga</name>
    <dbReference type="NCBI Taxonomy" id="296587"/>
    <lineage>
        <taxon>Eukaryota</taxon>
        <taxon>Viridiplantae</taxon>
        <taxon>Chlorophyta</taxon>
        <taxon>Mamiellophyceae</taxon>
        <taxon>Mamiellales</taxon>
        <taxon>Mamiellaceae</taxon>
        <taxon>Micromonas</taxon>
    </lineage>
</organism>
<feature type="region of interest" description="Disordered" evidence="5">
    <location>
        <begin position="343"/>
        <end position="370"/>
    </location>
</feature>
<name>C1FFH6_MICCC</name>
<evidence type="ECO:0000256" key="4">
    <source>
        <dbReference type="SAM" id="Coils"/>
    </source>
</evidence>
<dbReference type="GO" id="GO:0006397">
    <property type="term" value="P:mRNA processing"/>
    <property type="evidence" value="ECO:0007669"/>
    <property type="project" value="UniProtKB-KW"/>
</dbReference>
<feature type="domain" description="Symplekin/Pta1 N-terminal" evidence="6">
    <location>
        <begin position="115"/>
        <end position="339"/>
    </location>
</feature>
<feature type="region of interest" description="Disordered" evidence="5">
    <location>
        <begin position="924"/>
        <end position="949"/>
    </location>
</feature>
<dbReference type="RefSeq" id="XP_002508114.1">
    <property type="nucleotide sequence ID" value="XM_002508068.1"/>
</dbReference>
<dbReference type="Gene3D" id="1.25.10.10">
    <property type="entry name" value="Leucine-rich Repeat Variant"/>
    <property type="match status" value="1"/>
</dbReference>
<evidence type="ECO:0000256" key="5">
    <source>
        <dbReference type="SAM" id="MobiDB-lite"/>
    </source>
</evidence>
<dbReference type="InterPro" id="IPR032460">
    <property type="entry name" value="Symplekin/Pta1_N"/>
</dbReference>
<dbReference type="FunCoup" id="C1FFH6">
    <property type="interactions" value="1650"/>
</dbReference>
<dbReference type="Proteomes" id="UP000002009">
    <property type="component" value="Chromosome 8"/>
</dbReference>
<dbReference type="InParanoid" id="C1FFH6"/>
<evidence type="ECO:0000259" key="6">
    <source>
        <dbReference type="Pfam" id="PF11935"/>
    </source>
</evidence>
<evidence type="ECO:0000313" key="9">
    <source>
        <dbReference type="Proteomes" id="UP000002009"/>
    </source>
</evidence>
<dbReference type="Pfam" id="PF12295">
    <property type="entry name" value="Symplekin_C"/>
    <property type="match status" value="1"/>
</dbReference>
<evidence type="ECO:0000256" key="1">
    <source>
        <dbReference type="ARBA" id="ARBA00004123"/>
    </source>
</evidence>
<comment type="subcellular location">
    <subcellularLocation>
        <location evidence="1">Nucleus</location>
    </subcellularLocation>
</comment>
<keyword evidence="2" id="KW-0507">mRNA processing</keyword>
<reference evidence="8 9" key="1">
    <citation type="journal article" date="2009" name="Science">
        <title>Green evolution and dynamic adaptations revealed by genomes of the marine picoeukaryotes Micromonas.</title>
        <authorList>
            <person name="Worden A.Z."/>
            <person name="Lee J.H."/>
            <person name="Mock T."/>
            <person name="Rouze P."/>
            <person name="Simmons M.P."/>
            <person name="Aerts A.L."/>
            <person name="Allen A.E."/>
            <person name="Cuvelier M.L."/>
            <person name="Derelle E."/>
            <person name="Everett M.V."/>
            <person name="Foulon E."/>
            <person name="Grimwood J."/>
            <person name="Gundlach H."/>
            <person name="Henrissat B."/>
            <person name="Napoli C."/>
            <person name="McDonald S.M."/>
            <person name="Parker M.S."/>
            <person name="Rombauts S."/>
            <person name="Salamov A."/>
            <person name="Von Dassow P."/>
            <person name="Badger J.H."/>
            <person name="Coutinho P.M."/>
            <person name="Demir E."/>
            <person name="Dubchak I."/>
            <person name="Gentemann C."/>
            <person name="Eikrem W."/>
            <person name="Gready J.E."/>
            <person name="John U."/>
            <person name="Lanier W."/>
            <person name="Lindquist E.A."/>
            <person name="Lucas S."/>
            <person name="Mayer K.F."/>
            <person name="Moreau H."/>
            <person name="Not F."/>
            <person name="Otillar R."/>
            <person name="Panaud O."/>
            <person name="Pangilinan J."/>
            <person name="Paulsen I."/>
            <person name="Piegu B."/>
            <person name="Poliakov A."/>
            <person name="Robbens S."/>
            <person name="Schmutz J."/>
            <person name="Toulza E."/>
            <person name="Wyss T."/>
            <person name="Zelensky A."/>
            <person name="Zhou K."/>
            <person name="Armbrust E.V."/>
            <person name="Bhattacharya D."/>
            <person name="Goodenough U.W."/>
            <person name="Van de Peer Y."/>
            <person name="Grigoriev I.V."/>
        </authorList>
    </citation>
    <scope>NUCLEOTIDE SEQUENCE [LARGE SCALE GENOMIC DNA]</scope>
    <source>
        <strain evidence="9">RCC299 / NOUM17</strain>
    </source>
</reference>